<protein>
    <submittedName>
        <fullName evidence="1">Uncharacterized protein</fullName>
    </submittedName>
</protein>
<evidence type="ECO:0000313" key="1">
    <source>
        <dbReference type="EMBL" id="KAK7962968.1"/>
    </source>
</evidence>
<dbReference type="RefSeq" id="XP_066705079.1">
    <property type="nucleotide sequence ID" value="XM_066840015.1"/>
</dbReference>
<gene>
    <name evidence="1" type="ORF">PG986_003793</name>
</gene>
<accession>A0ABR1QT30</accession>
<comment type="caution">
    <text evidence="1">The sequence shown here is derived from an EMBL/GenBank/DDBJ whole genome shotgun (WGS) entry which is preliminary data.</text>
</comment>
<name>A0ABR1QT30_9PEZI</name>
<evidence type="ECO:0000313" key="2">
    <source>
        <dbReference type="Proteomes" id="UP001391051"/>
    </source>
</evidence>
<dbReference type="EMBL" id="JAQQWE010000002">
    <property type="protein sequence ID" value="KAK7962968.1"/>
    <property type="molecule type" value="Genomic_DNA"/>
</dbReference>
<organism evidence="1 2">
    <name type="scientific">Apiospora aurea</name>
    <dbReference type="NCBI Taxonomy" id="335848"/>
    <lineage>
        <taxon>Eukaryota</taxon>
        <taxon>Fungi</taxon>
        <taxon>Dikarya</taxon>
        <taxon>Ascomycota</taxon>
        <taxon>Pezizomycotina</taxon>
        <taxon>Sordariomycetes</taxon>
        <taxon>Xylariomycetidae</taxon>
        <taxon>Amphisphaeriales</taxon>
        <taxon>Apiosporaceae</taxon>
        <taxon>Apiospora</taxon>
    </lineage>
</organism>
<keyword evidence="2" id="KW-1185">Reference proteome</keyword>
<sequence length="352" mass="39091">MLRHFSSPFARAGCPGRFPAGRRVASGSSCMAPFATSRPPTRSFRKTCVPTVRTANVPKVVTSPSGQAGFFRGQRLLHHNTFDEDESDGRDKFGDVSFFELLLWFCALASLLRVPYYADAELVGNILLAIDPDDRPPELVRMYLLLRWPLGRCAPRPCTCHLDGLLTNEFKFNEASRNPGIESIDSRRVRAWVEVADVLKAETRGGSSRDLPDTVTTLYISIDASHEEIEIDTDNGLCIALGYHAPCNLTGHENPTMRNAERTIKFERQGLPTDLSVVMVLKDGFKVFNYDGKQLILRKAGRNLVHPRSPPPGDHLGYHPHWSSDLRAPELQAATRCRSFLGDIPSASSSSQ</sequence>
<proteinExistence type="predicted"/>
<dbReference type="GeneID" id="92073077"/>
<reference evidence="1 2" key="1">
    <citation type="submission" date="2023-01" db="EMBL/GenBank/DDBJ databases">
        <title>Analysis of 21 Apiospora genomes using comparative genomics revels a genus with tremendous synthesis potential of carbohydrate active enzymes and secondary metabolites.</title>
        <authorList>
            <person name="Sorensen T."/>
        </authorList>
    </citation>
    <scope>NUCLEOTIDE SEQUENCE [LARGE SCALE GENOMIC DNA]</scope>
    <source>
        <strain evidence="1 2">CBS 24483</strain>
    </source>
</reference>
<dbReference type="Proteomes" id="UP001391051">
    <property type="component" value="Unassembled WGS sequence"/>
</dbReference>